<dbReference type="InterPro" id="IPR001452">
    <property type="entry name" value="SH3_domain"/>
</dbReference>
<evidence type="ECO:0000313" key="14">
    <source>
        <dbReference type="Proteomes" id="UP000663829"/>
    </source>
</evidence>
<sequence>MPKYNDNVQMLGISHSGVRLIKRTRTSTTDTLQVIETFLLEEILHVSNVRVHTIDIRIPGKRITLHSHRARKIKQMIEIFSKETGQISCFARAIRDHHSRLSQPDCLTFRTGDVIKISKLRPMPDGWLYGAIDNREGHVPVDHVRIISQQELCKKHGKTSPLTSSDPLKSSSLGSLSGSRTFSEMITSASMDINNESRPTHRDMSPVCTLPGTYSMMEYALQNFKIPHRRKGKKSWKNSEWTWNDYSDLIKWSKTPIQAPLLRQTSSEMARTARQCFIAIMRFMGDHSMGKGQSEIDCIYYLLKLTNNKSSKADSLKRGWSLLSVVTNYFIPNEALRPYVLKYINDNITNSNKEAQTCLKHYNQTIKYGGRKNVPSKSEIDATSNGRNSKRQTLLLPGGLPITIQTQPSMVIGDCISQVCDRLNITNLLEQDEYSIYVISSEHTSRLLNPTEYILDILSECLRTNIGEYHFIVKRLLWYFLPLKFDNELFINSMYNQIMPDYLDGTMIIVQKHEFTDERVQEISLLAALHHYTSKKVALPSMREVKYLLPTALLALKSVRPQDWTSYVHQKFKTIESLSILEAKIKVLTILQTWPLFGTTFYTVQYIDHLSVSSPCLIGISKNGLLFLDKETHESLFSIPFNDIISIRRHQNTVDIKYGSLTQPNLIQCQIDKAQDMVALTGRYLSLIAQNRPERKNDHKTYNDPISTIL</sequence>
<feature type="domain" description="MyTH4" evidence="11">
    <location>
        <begin position="252"/>
        <end position="384"/>
    </location>
</feature>
<dbReference type="Pfam" id="PF02174">
    <property type="entry name" value="IRS"/>
    <property type="match status" value="1"/>
</dbReference>
<dbReference type="EMBL" id="CAJOBC010068652">
    <property type="protein sequence ID" value="CAF4234827.1"/>
    <property type="molecule type" value="Genomic_DNA"/>
</dbReference>
<dbReference type="InterPro" id="IPR036028">
    <property type="entry name" value="SH3-like_dom_sf"/>
</dbReference>
<evidence type="ECO:0000259" key="11">
    <source>
        <dbReference type="PROSITE" id="PS51016"/>
    </source>
</evidence>
<evidence type="ECO:0000256" key="3">
    <source>
        <dbReference type="ARBA" id="ARBA00022443"/>
    </source>
</evidence>
<dbReference type="SMART" id="SM00139">
    <property type="entry name" value="MyTH4"/>
    <property type="match status" value="1"/>
</dbReference>
<feature type="region of interest" description="Disordered" evidence="8">
    <location>
        <begin position="157"/>
        <end position="177"/>
    </location>
</feature>
<dbReference type="PANTHER" id="PTHR22692:SF26">
    <property type="entry name" value="SH3 DOMAIN-CONTAINING PROTEIN"/>
    <property type="match status" value="1"/>
</dbReference>
<dbReference type="PROSITE" id="PS50057">
    <property type="entry name" value="FERM_3"/>
    <property type="match status" value="1"/>
</dbReference>
<evidence type="ECO:0000313" key="12">
    <source>
        <dbReference type="EMBL" id="CAF1358682.1"/>
    </source>
</evidence>
<evidence type="ECO:0000259" key="10">
    <source>
        <dbReference type="PROSITE" id="PS50057"/>
    </source>
</evidence>
<dbReference type="Gene3D" id="2.30.29.30">
    <property type="entry name" value="Pleckstrin-homology domain (PH domain)/Phosphotyrosine-binding domain (PTB)"/>
    <property type="match status" value="2"/>
</dbReference>
<dbReference type="GO" id="GO:0005737">
    <property type="term" value="C:cytoplasm"/>
    <property type="evidence" value="ECO:0007669"/>
    <property type="project" value="UniProtKB-SubCell"/>
</dbReference>
<dbReference type="EMBL" id="CAJNOQ010015295">
    <property type="protein sequence ID" value="CAF1358682.1"/>
    <property type="molecule type" value="Genomic_DNA"/>
</dbReference>
<dbReference type="Gene3D" id="1.25.40.530">
    <property type="entry name" value="MyTH4 domain"/>
    <property type="match status" value="2"/>
</dbReference>
<dbReference type="InterPro" id="IPR000299">
    <property type="entry name" value="FERM_domain"/>
</dbReference>
<evidence type="ECO:0000256" key="6">
    <source>
        <dbReference type="ARBA" id="ARBA00023203"/>
    </source>
</evidence>
<evidence type="ECO:0000256" key="7">
    <source>
        <dbReference type="PROSITE-ProRule" id="PRU00192"/>
    </source>
</evidence>
<dbReference type="OrthoDB" id="8182952at2759"/>
<feature type="domain" description="FERM" evidence="10">
    <location>
        <begin position="390"/>
        <end position="692"/>
    </location>
</feature>
<comment type="subcellular location">
    <subcellularLocation>
        <location evidence="1">Cytoplasm</location>
    </subcellularLocation>
</comment>
<dbReference type="PANTHER" id="PTHR22692">
    <property type="entry name" value="MYOSIN VII, XV"/>
    <property type="match status" value="1"/>
</dbReference>
<gene>
    <name evidence="12" type="ORF">GPM918_LOCUS31268</name>
    <name evidence="13" type="ORF">SRO942_LOCUS31899</name>
</gene>
<protein>
    <submittedName>
        <fullName evidence="12">Uncharacterized protein</fullName>
    </submittedName>
</protein>
<evidence type="ECO:0000256" key="5">
    <source>
        <dbReference type="ARBA" id="ARBA00022737"/>
    </source>
</evidence>
<dbReference type="SUPFAM" id="SSF47031">
    <property type="entry name" value="Second domain of FERM"/>
    <property type="match status" value="1"/>
</dbReference>
<dbReference type="SMART" id="SM00326">
    <property type="entry name" value="SH3"/>
    <property type="match status" value="1"/>
</dbReference>
<keyword evidence="3 7" id="KW-0728">SH3 domain</keyword>
<dbReference type="InterPro" id="IPR035963">
    <property type="entry name" value="FERM_2"/>
</dbReference>
<dbReference type="Proteomes" id="UP000681722">
    <property type="component" value="Unassembled WGS sequence"/>
</dbReference>
<keyword evidence="14" id="KW-1185">Reference proteome</keyword>
<dbReference type="SUPFAM" id="SSF50044">
    <property type="entry name" value="SH3-domain"/>
    <property type="match status" value="1"/>
</dbReference>
<dbReference type="Pfam" id="PF00373">
    <property type="entry name" value="FERM_M"/>
    <property type="match status" value="1"/>
</dbReference>
<evidence type="ECO:0000259" key="9">
    <source>
        <dbReference type="PROSITE" id="PS50002"/>
    </source>
</evidence>
<dbReference type="InterPro" id="IPR002404">
    <property type="entry name" value="IRS_PTB"/>
</dbReference>
<keyword evidence="6" id="KW-0009">Actin-binding</keyword>
<dbReference type="Proteomes" id="UP000663829">
    <property type="component" value="Unassembled WGS sequence"/>
</dbReference>
<dbReference type="Pfam" id="PF00784">
    <property type="entry name" value="MyTH4"/>
    <property type="match status" value="1"/>
</dbReference>
<dbReference type="SUPFAM" id="SSF50729">
    <property type="entry name" value="PH domain-like"/>
    <property type="match status" value="1"/>
</dbReference>
<feature type="compositionally biased region" description="Low complexity" evidence="8">
    <location>
        <begin position="159"/>
        <end position="177"/>
    </location>
</feature>
<accession>A0A815HUK4</accession>
<proteinExistence type="inferred from homology"/>
<organism evidence="12 14">
    <name type="scientific">Didymodactylos carnosus</name>
    <dbReference type="NCBI Taxonomy" id="1234261"/>
    <lineage>
        <taxon>Eukaryota</taxon>
        <taxon>Metazoa</taxon>
        <taxon>Spiralia</taxon>
        <taxon>Gnathifera</taxon>
        <taxon>Rotifera</taxon>
        <taxon>Eurotatoria</taxon>
        <taxon>Bdelloidea</taxon>
        <taxon>Philodinida</taxon>
        <taxon>Philodinidae</taxon>
        <taxon>Didymodactylos</taxon>
    </lineage>
</organism>
<evidence type="ECO:0000256" key="4">
    <source>
        <dbReference type="ARBA" id="ARBA00022490"/>
    </source>
</evidence>
<dbReference type="SMART" id="SM00295">
    <property type="entry name" value="B41"/>
    <property type="match status" value="1"/>
</dbReference>
<dbReference type="InterPro" id="IPR011993">
    <property type="entry name" value="PH-like_dom_sf"/>
</dbReference>
<dbReference type="InterPro" id="IPR000857">
    <property type="entry name" value="MyTH4_dom"/>
</dbReference>
<dbReference type="CDD" id="cd14473">
    <property type="entry name" value="FERM_B-lobe"/>
    <property type="match status" value="1"/>
</dbReference>
<dbReference type="AlphaFoldDB" id="A0A815HUK4"/>
<dbReference type="InterPro" id="IPR051567">
    <property type="entry name" value="Unconventional_Myosin_ATPase"/>
</dbReference>
<feature type="domain" description="SH3" evidence="9">
    <location>
        <begin position="86"/>
        <end position="149"/>
    </location>
</feature>
<dbReference type="Pfam" id="PF07653">
    <property type="entry name" value="SH3_2"/>
    <property type="match status" value="1"/>
</dbReference>
<reference evidence="12" key="1">
    <citation type="submission" date="2021-02" db="EMBL/GenBank/DDBJ databases">
        <authorList>
            <person name="Nowell W R."/>
        </authorList>
    </citation>
    <scope>NUCLEOTIDE SEQUENCE</scope>
</reference>
<dbReference type="InterPro" id="IPR038185">
    <property type="entry name" value="MyTH4_dom_sf"/>
</dbReference>
<keyword evidence="5" id="KW-0677">Repeat</keyword>
<dbReference type="PROSITE" id="PS50002">
    <property type="entry name" value="SH3"/>
    <property type="match status" value="1"/>
</dbReference>
<comment type="caution">
    <text evidence="12">The sequence shown here is derived from an EMBL/GenBank/DDBJ whole genome shotgun (WGS) entry which is preliminary data.</text>
</comment>
<evidence type="ECO:0000256" key="8">
    <source>
        <dbReference type="SAM" id="MobiDB-lite"/>
    </source>
</evidence>
<comment type="similarity">
    <text evidence="2">Belongs to the TRAFAC class myosin-kinesin ATPase superfamily. Myosin family.</text>
</comment>
<name>A0A815HUK4_9BILA</name>
<evidence type="ECO:0000256" key="1">
    <source>
        <dbReference type="ARBA" id="ARBA00004496"/>
    </source>
</evidence>
<dbReference type="InterPro" id="IPR019748">
    <property type="entry name" value="FERM_central"/>
</dbReference>
<dbReference type="GO" id="GO:0005856">
    <property type="term" value="C:cytoskeleton"/>
    <property type="evidence" value="ECO:0007669"/>
    <property type="project" value="InterPro"/>
</dbReference>
<evidence type="ECO:0000256" key="2">
    <source>
        <dbReference type="ARBA" id="ARBA00008314"/>
    </source>
</evidence>
<dbReference type="GO" id="GO:0003779">
    <property type="term" value="F:actin binding"/>
    <property type="evidence" value="ECO:0007669"/>
    <property type="project" value="UniProtKB-KW"/>
</dbReference>
<dbReference type="Gene3D" id="2.30.30.40">
    <property type="entry name" value="SH3 Domains"/>
    <property type="match status" value="1"/>
</dbReference>
<evidence type="ECO:0000313" key="13">
    <source>
        <dbReference type="EMBL" id="CAF4234827.1"/>
    </source>
</evidence>
<keyword evidence="4" id="KW-0963">Cytoplasm</keyword>
<dbReference type="PROSITE" id="PS51016">
    <property type="entry name" value="MYTH4"/>
    <property type="match status" value="1"/>
</dbReference>
<dbReference type="InterPro" id="IPR019749">
    <property type="entry name" value="Band_41_domain"/>
</dbReference>